<protein>
    <submittedName>
        <fullName evidence="1">Uncharacterized protein</fullName>
    </submittedName>
</protein>
<sequence>MACCRFKIRTWLLDHRRIIQRDEENQVWIPPSEDDRLWDRNPADFLSIKKTTQTGLGVSSSQQVEEDDEVNESYNPSDDEGDETGAHNAIPLDAFQIEMWTAFEQLQINQEIQGMQLTEIVESTCCYADKFAIKGH</sequence>
<proteinExistence type="predicted"/>
<dbReference type="EMBL" id="CM044702">
    <property type="protein sequence ID" value="KAI5676263.1"/>
    <property type="molecule type" value="Genomic_DNA"/>
</dbReference>
<name>A0ACC0BUL4_CATRO</name>
<keyword evidence="2" id="KW-1185">Reference proteome</keyword>
<organism evidence="1 2">
    <name type="scientific">Catharanthus roseus</name>
    <name type="common">Madagascar periwinkle</name>
    <name type="synonym">Vinca rosea</name>
    <dbReference type="NCBI Taxonomy" id="4058"/>
    <lineage>
        <taxon>Eukaryota</taxon>
        <taxon>Viridiplantae</taxon>
        <taxon>Streptophyta</taxon>
        <taxon>Embryophyta</taxon>
        <taxon>Tracheophyta</taxon>
        <taxon>Spermatophyta</taxon>
        <taxon>Magnoliopsida</taxon>
        <taxon>eudicotyledons</taxon>
        <taxon>Gunneridae</taxon>
        <taxon>Pentapetalae</taxon>
        <taxon>asterids</taxon>
        <taxon>lamiids</taxon>
        <taxon>Gentianales</taxon>
        <taxon>Apocynaceae</taxon>
        <taxon>Rauvolfioideae</taxon>
        <taxon>Vinceae</taxon>
        <taxon>Catharanthinae</taxon>
        <taxon>Catharanthus</taxon>
    </lineage>
</organism>
<dbReference type="Proteomes" id="UP001060085">
    <property type="component" value="Linkage Group LG02"/>
</dbReference>
<evidence type="ECO:0000313" key="2">
    <source>
        <dbReference type="Proteomes" id="UP001060085"/>
    </source>
</evidence>
<accession>A0ACC0BUL4</accession>
<evidence type="ECO:0000313" key="1">
    <source>
        <dbReference type="EMBL" id="KAI5676263.1"/>
    </source>
</evidence>
<reference evidence="2" key="1">
    <citation type="journal article" date="2023" name="Nat. Plants">
        <title>Single-cell RNA sequencing provides a high-resolution roadmap for understanding the multicellular compartmentation of specialized metabolism.</title>
        <authorList>
            <person name="Sun S."/>
            <person name="Shen X."/>
            <person name="Li Y."/>
            <person name="Li Y."/>
            <person name="Wang S."/>
            <person name="Li R."/>
            <person name="Zhang H."/>
            <person name="Shen G."/>
            <person name="Guo B."/>
            <person name="Wei J."/>
            <person name="Xu J."/>
            <person name="St-Pierre B."/>
            <person name="Chen S."/>
            <person name="Sun C."/>
        </authorList>
    </citation>
    <scope>NUCLEOTIDE SEQUENCE [LARGE SCALE GENOMIC DNA]</scope>
</reference>
<comment type="caution">
    <text evidence="1">The sequence shown here is derived from an EMBL/GenBank/DDBJ whole genome shotgun (WGS) entry which is preliminary data.</text>
</comment>
<gene>
    <name evidence="1" type="ORF">M9H77_07213</name>
</gene>